<comment type="subcellular location">
    <subcellularLocation>
        <location evidence="1">Cell envelope</location>
    </subcellularLocation>
</comment>
<keyword evidence="2" id="KW-0175">Coiled coil</keyword>
<dbReference type="InterPro" id="IPR059052">
    <property type="entry name" value="HH_YbhG-like"/>
</dbReference>
<feature type="signal peptide" evidence="4">
    <location>
        <begin position="1"/>
        <end position="22"/>
    </location>
</feature>
<feature type="domain" description="YbhG-like alpha-helical hairpin" evidence="5">
    <location>
        <begin position="79"/>
        <end position="198"/>
    </location>
</feature>
<name>A0A401JCC0_9PROT</name>
<accession>A0A401JCC0</accession>
<feature type="region of interest" description="Disordered" evidence="3">
    <location>
        <begin position="159"/>
        <end position="178"/>
    </location>
</feature>
<evidence type="ECO:0000256" key="4">
    <source>
        <dbReference type="SAM" id="SignalP"/>
    </source>
</evidence>
<dbReference type="PROSITE" id="PS51257">
    <property type="entry name" value="PROKAR_LIPOPROTEIN"/>
    <property type="match status" value="1"/>
</dbReference>
<evidence type="ECO:0000256" key="3">
    <source>
        <dbReference type="SAM" id="MobiDB-lite"/>
    </source>
</evidence>
<dbReference type="RefSeq" id="WP_124704152.1">
    <property type="nucleotide sequence ID" value="NZ_BGOW01000009.1"/>
</dbReference>
<gene>
    <name evidence="6" type="ORF">SFMTTN_1132</name>
</gene>
<comment type="caution">
    <text evidence="6">The sequence shown here is derived from an EMBL/GenBank/DDBJ whole genome shotgun (WGS) entry which is preliminary data.</text>
</comment>
<dbReference type="Pfam" id="PF25881">
    <property type="entry name" value="HH_YBHG"/>
    <property type="match status" value="1"/>
</dbReference>
<organism evidence="6 7">
    <name type="scientific">Sulfuriferula multivorans</name>
    <dbReference type="NCBI Taxonomy" id="1559896"/>
    <lineage>
        <taxon>Bacteria</taxon>
        <taxon>Pseudomonadati</taxon>
        <taxon>Pseudomonadota</taxon>
        <taxon>Betaproteobacteria</taxon>
        <taxon>Nitrosomonadales</taxon>
        <taxon>Sulfuricellaceae</taxon>
        <taxon>Sulfuriferula</taxon>
    </lineage>
</organism>
<keyword evidence="4" id="KW-0732">Signal</keyword>
<dbReference type="SUPFAM" id="SSF111369">
    <property type="entry name" value="HlyD-like secretion proteins"/>
    <property type="match status" value="2"/>
</dbReference>
<evidence type="ECO:0000313" key="6">
    <source>
        <dbReference type="EMBL" id="GBL45325.1"/>
    </source>
</evidence>
<dbReference type="InterPro" id="IPR050465">
    <property type="entry name" value="UPF0194_transport"/>
</dbReference>
<reference evidence="6 7" key="1">
    <citation type="journal article" date="2019" name="Front. Microbiol.">
        <title>Genomes of Neutrophilic Sulfur-Oxidizing Chemolithoautotrophs Representing 9 Proteobacterial Species From 8 Genera.</title>
        <authorList>
            <person name="Watanabe T."/>
            <person name="Kojima H."/>
            <person name="Umezawa K."/>
            <person name="Hori C."/>
            <person name="Takasuka T.E."/>
            <person name="Kato Y."/>
            <person name="Fukui M."/>
        </authorList>
    </citation>
    <scope>NUCLEOTIDE SEQUENCE [LARGE SCALE GENOMIC DNA]</scope>
    <source>
        <strain evidence="6 7">TTN</strain>
    </source>
</reference>
<dbReference type="PANTHER" id="PTHR32347:SF23">
    <property type="entry name" value="BLL5650 PROTEIN"/>
    <property type="match status" value="1"/>
</dbReference>
<dbReference type="Proteomes" id="UP000286806">
    <property type="component" value="Unassembled WGS sequence"/>
</dbReference>
<evidence type="ECO:0000259" key="5">
    <source>
        <dbReference type="Pfam" id="PF25881"/>
    </source>
</evidence>
<keyword evidence="7" id="KW-1185">Reference proteome</keyword>
<proteinExistence type="predicted"/>
<dbReference type="OrthoDB" id="8558741at2"/>
<dbReference type="Gene3D" id="1.10.287.470">
    <property type="entry name" value="Helix hairpin bin"/>
    <property type="match status" value="2"/>
</dbReference>
<evidence type="ECO:0000256" key="2">
    <source>
        <dbReference type="ARBA" id="ARBA00023054"/>
    </source>
</evidence>
<sequence length="322" mass="34368">MNILFNRCYSLVPHLLAGCLLAGCQPAPPQHFQGYAEGEPVRVAAQQSGVLTSLAVQRGDTVQTGTALFSLEQAQEAATVAQSQALLAQAQAQAANLGTGKRAPEIAVIDAQIADARARARLSRDQLARQQALRAKGFISVEALDQARTQLARDQAHLAETEAQRSSARLPGRADERSAAAAQVDAAQAQLAQSQVRLAQKSQTAPVSGPVEDSFYRVGEWVAAGQPVLSILPPQNIKVRFFVPETRLAALHAGGNVHISCDGCGAPIAATVRFIAQQAEYTPPVLYSENNRHRLVYMVEAWPAPKDATRLHPGQPVSVTLQ</sequence>
<dbReference type="EMBL" id="BGOW01000009">
    <property type="protein sequence ID" value="GBL45325.1"/>
    <property type="molecule type" value="Genomic_DNA"/>
</dbReference>
<dbReference type="GO" id="GO:0030313">
    <property type="term" value="C:cell envelope"/>
    <property type="evidence" value="ECO:0007669"/>
    <property type="project" value="UniProtKB-SubCell"/>
</dbReference>
<feature type="chain" id="PRO_5019303042" evidence="4">
    <location>
        <begin position="23"/>
        <end position="322"/>
    </location>
</feature>
<dbReference type="AlphaFoldDB" id="A0A401JCC0"/>
<dbReference type="Gene3D" id="2.40.50.100">
    <property type="match status" value="1"/>
</dbReference>
<protein>
    <submittedName>
        <fullName evidence="6">Predicted membrane fusion protein (MFP) component of efflux pump, membrane anchor protein YbhG</fullName>
    </submittedName>
</protein>
<evidence type="ECO:0000313" key="7">
    <source>
        <dbReference type="Proteomes" id="UP000286806"/>
    </source>
</evidence>
<dbReference type="Gene3D" id="2.40.30.170">
    <property type="match status" value="1"/>
</dbReference>
<dbReference type="PANTHER" id="PTHR32347">
    <property type="entry name" value="EFFLUX SYSTEM COMPONENT YKNX-RELATED"/>
    <property type="match status" value="1"/>
</dbReference>
<evidence type="ECO:0000256" key="1">
    <source>
        <dbReference type="ARBA" id="ARBA00004196"/>
    </source>
</evidence>